<feature type="non-terminal residue" evidence="20">
    <location>
        <position position="198"/>
    </location>
</feature>
<evidence type="ECO:0000256" key="6">
    <source>
        <dbReference type="ARBA" id="ARBA00015850"/>
    </source>
</evidence>
<reference evidence="20 21" key="1">
    <citation type="journal article" date="2019" name="Int. J. Syst. Evol. Microbiol.">
        <title>The Global Catalogue of Microorganisms (GCM) 10K type strain sequencing project: providing services to taxonomists for standard genome sequencing and annotation.</title>
        <authorList>
            <consortium name="The Broad Institute Genomics Platform"/>
            <consortium name="The Broad Institute Genome Sequencing Center for Infectious Disease"/>
            <person name="Wu L."/>
            <person name="Ma J."/>
        </authorList>
    </citation>
    <scope>NUCLEOTIDE SEQUENCE [LARGE SCALE GENOMIC DNA]</scope>
    <source>
        <strain evidence="20 21">DT31</strain>
    </source>
</reference>
<evidence type="ECO:0000256" key="5">
    <source>
        <dbReference type="ARBA" id="ARBA00013200"/>
    </source>
</evidence>
<evidence type="ECO:0000256" key="12">
    <source>
        <dbReference type="ARBA" id="ARBA00022989"/>
    </source>
</evidence>
<keyword evidence="13 19" id="KW-0472">Membrane</keyword>
<dbReference type="InterPro" id="IPR003805">
    <property type="entry name" value="CobS"/>
</dbReference>
<evidence type="ECO:0000313" key="20">
    <source>
        <dbReference type="EMBL" id="MFC7071469.1"/>
    </source>
</evidence>
<comment type="similarity">
    <text evidence="4">Belongs to the CobS family.</text>
</comment>
<keyword evidence="10 19" id="KW-0812">Transmembrane</keyword>
<accession>A0ABD5WL44</accession>
<dbReference type="RefSeq" id="WP_390211339.1">
    <property type="nucleotide sequence ID" value="NZ_JBHTAH010000031.1"/>
</dbReference>
<evidence type="ECO:0000256" key="13">
    <source>
        <dbReference type="ARBA" id="ARBA00023136"/>
    </source>
</evidence>
<comment type="function">
    <text evidence="14">Joins adenosylcobinamide-GDP and alpha-ribazole to generate adenosylcobalamin (Ado-cobalamin). Also synthesizes adenosylcobalamin 5'-phosphate from adenosylcobinamide-GDP and alpha-ribazole 5'-phosphate.</text>
</comment>
<dbReference type="EC" id="2.7.8.26" evidence="5"/>
<keyword evidence="9 20" id="KW-0808">Transferase</keyword>
<dbReference type="GO" id="GO:0005886">
    <property type="term" value="C:plasma membrane"/>
    <property type="evidence" value="ECO:0007669"/>
    <property type="project" value="UniProtKB-SubCell"/>
</dbReference>
<keyword evidence="21" id="KW-1185">Reference proteome</keyword>
<dbReference type="PANTHER" id="PTHR34148">
    <property type="entry name" value="ADENOSYLCOBINAMIDE-GDP RIBAZOLETRANSFERASE"/>
    <property type="match status" value="1"/>
</dbReference>
<comment type="pathway">
    <text evidence="3">Cofactor biosynthesis; adenosylcobalamin biosynthesis; adenosylcobalamin from cob(II)yrinate a,c-diamide: step 7/7.</text>
</comment>
<dbReference type="AlphaFoldDB" id="A0ABD5WL44"/>
<feature type="transmembrane region" description="Helical" evidence="19">
    <location>
        <begin position="40"/>
        <end position="59"/>
    </location>
</feature>
<evidence type="ECO:0000313" key="21">
    <source>
        <dbReference type="Proteomes" id="UP001596461"/>
    </source>
</evidence>
<name>A0ABD5WL44_9EURY</name>
<evidence type="ECO:0000256" key="15">
    <source>
        <dbReference type="ARBA" id="ARBA00032605"/>
    </source>
</evidence>
<comment type="caution">
    <text evidence="20">The sequence shown here is derived from an EMBL/GenBank/DDBJ whole genome shotgun (WGS) entry which is preliminary data.</text>
</comment>
<evidence type="ECO:0000256" key="11">
    <source>
        <dbReference type="ARBA" id="ARBA00022842"/>
    </source>
</evidence>
<dbReference type="EMBL" id="JBHTAH010000031">
    <property type="protein sequence ID" value="MFC7071469.1"/>
    <property type="molecule type" value="Genomic_DNA"/>
</dbReference>
<comment type="catalytic activity">
    <reaction evidence="18">
        <text>alpha-ribazole 5'-phosphate + adenosylcob(III)inamide-GDP = adenosylcob(III)alamin 5'-phosphate + GMP + H(+)</text>
        <dbReference type="Rhea" id="RHEA:23560"/>
        <dbReference type="ChEBI" id="CHEBI:15378"/>
        <dbReference type="ChEBI" id="CHEBI:57918"/>
        <dbReference type="ChEBI" id="CHEBI:58115"/>
        <dbReference type="ChEBI" id="CHEBI:60487"/>
        <dbReference type="ChEBI" id="CHEBI:60493"/>
        <dbReference type="EC" id="2.7.8.26"/>
    </reaction>
</comment>
<evidence type="ECO:0000256" key="10">
    <source>
        <dbReference type="ARBA" id="ARBA00022692"/>
    </source>
</evidence>
<evidence type="ECO:0000256" key="19">
    <source>
        <dbReference type="SAM" id="Phobius"/>
    </source>
</evidence>
<organism evidence="20 21">
    <name type="scientific">Halobaculum lipolyticum</name>
    <dbReference type="NCBI Taxonomy" id="3032001"/>
    <lineage>
        <taxon>Archaea</taxon>
        <taxon>Methanobacteriati</taxon>
        <taxon>Methanobacteriota</taxon>
        <taxon>Stenosarchaea group</taxon>
        <taxon>Halobacteria</taxon>
        <taxon>Halobacteriales</taxon>
        <taxon>Haloferacaceae</taxon>
        <taxon>Halobaculum</taxon>
    </lineage>
</organism>
<gene>
    <name evidence="20" type="ORF">ACFQL9_17630</name>
</gene>
<keyword evidence="11" id="KW-0460">Magnesium</keyword>
<dbReference type="GO" id="GO:0051073">
    <property type="term" value="F:adenosylcobinamide-GDP ribazoletransferase activity"/>
    <property type="evidence" value="ECO:0007669"/>
    <property type="project" value="UniProtKB-EC"/>
</dbReference>
<keyword evidence="8" id="KW-0169">Cobalamin biosynthesis</keyword>
<evidence type="ECO:0000256" key="17">
    <source>
        <dbReference type="ARBA" id="ARBA00048623"/>
    </source>
</evidence>
<evidence type="ECO:0000256" key="1">
    <source>
        <dbReference type="ARBA" id="ARBA00001946"/>
    </source>
</evidence>
<dbReference type="Proteomes" id="UP001596461">
    <property type="component" value="Unassembled WGS sequence"/>
</dbReference>
<comment type="subcellular location">
    <subcellularLocation>
        <location evidence="2">Cell membrane</location>
        <topology evidence="2">Multi-pass membrane protein</topology>
    </subcellularLocation>
</comment>
<evidence type="ECO:0000256" key="3">
    <source>
        <dbReference type="ARBA" id="ARBA00004663"/>
    </source>
</evidence>
<sequence length="198" mass="18672">MAVRALTAVRGAVGFLSRVPVGHSEAGWEAFRRTPAAVPVVGYLLGGAVAAAVLVPGALVGAPAPAVALGLVVAVYGLTGVTHVDGVADLGDAAAVHGSPADRRAVLKDTTVGTGGVLAVAVVVAGLALAGLALADLPLPVAAAVVVASEVGAKAALATLVCVGDAPHEGLGSALTTESAPGDALGVVAVAAPAAVLA</sequence>
<evidence type="ECO:0000256" key="2">
    <source>
        <dbReference type="ARBA" id="ARBA00004651"/>
    </source>
</evidence>
<evidence type="ECO:0000256" key="7">
    <source>
        <dbReference type="ARBA" id="ARBA00022475"/>
    </source>
</evidence>
<dbReference type="HAMAP" id="MF_00719">
    <property type="entry name" value="CobS"/>
    <property type="match status" value="1"/>
</dbReference>
<keyword evidence="12 19" id="KW-1133">Transmembrane helix</keyword>
<evidence type="ECO:0000256" key="4">
    <source>
        <dbReference type="ARBA" id="ARBA00010561"/>
    </source>
</evidence>
<protein>
    <recommendedName>
        <fullName evidence="6">Adenosylcobinamide-GDP ribazoletransferase</fullName>
        <ecNumber evidence="5">2.7.8.26</ecNumber>
    </recommendedName>
    <alternativeName>
        <fullName evidence="16">Cobalamin synthase</fullName>
    </alternativeName>
    <alternativeName>
        <fullName evidence="15">Cobalamin-5'-phosphate synthase</fullName>
    </alternativeName>
</protein>
<proteinExistence type="inferred from homology"/>
<feature type="transmembrane region" description="Helical" evidence="19">
    <location>
        <begin position="66"/>
        <end position="84"/>
    </location>
</feature>
<comment type="cofactor">
    <cofactor evidence="1">
        <name>Mg(2+)</name>
        <dbReference type="ChEBI" id="CHEBI:18420"/>
    </cofactor>
</comment>
<evidence type="ECO:0000256" key="9">
    <source>
        <dbReference type="ARBA" id="ARBA00022679"/>
    </source>
</evidence>
<dbReference type="GO" id="GO:0009236">
    <property type="term" value="P:cobalamin biosynthetic process"/>
    <property type="evidence" value="ECO:0007669"/>
    <property type="project" value="UniProtKB-KW"/>
</dbReference>
<dbReference type="Pfam" id="PF02654">
    <property type="entry name" value="CobS"/>
    <property type="match status" value="1"/>
</dbReference>
<evidence type="ECO:0000256" key="8">
    <source>
        <dbReference type="ARBA" id="ARBA00022573"/>
    </source>
</evidence>
<feature type="transmembrane region" description="Helical" evidence="19">
    <location>
        <begin position="116"/>
        <end position="135"/>
    </location>
</feature>
<comment type="catalytic activity">
    <reaction evidence="17">
        <text>alpha-ribazole + adenosylcob(III)inamide-GDP = adenosylcob(III)alamin + GMP + H(+)</text>
        <dbReference type="Rhea" id="RHEA:16049"/>
        <dbReference type="ChEBI" id="CHEBI:10329"/>
        <dbReference type="ChEBI" id="CHEBI:15378"/>
        <dbReference type="ChEBI" id="CHEBI:18408"/>
        <dbReference type="ChEBI" id="CHEBI:58115"/>
        <dbReference type="ChEBI" id="CHEBI:60487"/>
        <dbReference type="EC" id="2.7.8.26"/>
    </reaction>
</comment>
<evidence type="ECO:0000256" key="16">
    <source>
        <dbReference type="ARBA" id="ARBA00032853"/>
    </source>
</evidence>
<evidence type="ECO:0000256" key="18">
    <source>
        <dbReference type="ARBA" id="ARBA00049504"/>
    </source>
</evidence>
<keyword evidence="7" id="KW-1003">Cell membrane</keyword>
<evidence type="ECO:0000256" key="14">
    <source>
        <dbReference type="ARBA" id="ARBA00025228"/>
    </source>
</evidence>
<dbReference type="PANTHER" id="PTHR34148:SF1">
    <property type="entry name" value="ADENOSYLCOBINAMIDE-GDP RIBAZOLETRANSFERASE"/>
    <property type="match status" value="1"/>
</dbReference>